<dbReference type="OrthoDB" id="1453948at2"/>
<dbReference type="Proteomes" id="UP000183257">
    <property type="component" value="Unassembled WGS sequence"/>
</dbReference>
<reference evidence="3" key="1">
    <citation type="submission" date="2016-11" db="EMBL/GenBank/DDBJ databases">
        <authorList>
            <person name="Varghese N."/>
            <person name="Submissions S."/>
        </authorList>
    </citation>
    <scope>NUCLEOTIDE SEQUENCE [LARGE SCALE GENOMIC DNA]</scope>
    <source>
        <strain evidence="3">DSM 24786</strain>
    </source>
</reference>
<feature type="transmembrane region" description="Helical" evidence="1">
    <location>
        <begin position="6"/>
        <end position="24"/>
    </location>
</feature>
<dbReference type="STRING" id="76595.SAMN05660313_00705"/>
<feature type="transmembrane region" description="Helical" evidence="1">
    <location>
        <begin position="60"/>
        <end position="86"/>
    </location>
</feature>
<organism evidence="2 3">
    <name type="scientific">Cellulophaga fucicola</name>
    <dbReference type="NCBI Taxonomy" id="76595"/>
    <lineage>
        <taxon>Bacteria</taxon>
        <taxon>Pseudomonadati</taxon>
        <taxon>Bacteroidota</taxon>
        <taxon>Flavobacteriia</taxon>
        <taxon>Flavobacteriales</taxon>
        <taxon>Flavobacteriaceae</taxon>
        <taxon>Cellulophaga</taxon>
    </lineage>
</organism>
<protein>
    <submittedName>
        <fullName evidence="2">Uncharacterized protein</fullName>
    </submittedName>
</protein>
<accession>A0A1K1MLN5</accession>
<keyword evidence="3" id="KW-1185">Reference proteome</keyword>
<keyword evidence="1" id="KW-1133">Transmembrane helix</keyword>
<feature type="transmembrane region" description="Helical" evidence="1">
    <location>
        <begin position="31"/>
        <end position="54"/>
    </location>
</feature>
<proteinExistence type="predicted"/>
<keyword evidence="1" id="KW-0472">Membrane</keyword>
<keyword evidence="1" id="KW-0812">Transmembrane</keyword>
<name>A0A1K1MLN5_9FLAO</name>
<evidence type="ECO:0000256" key="1">
    <source>
        <dbReference type="SAM" id="Phobius"/>
    </source>
</evidence>
<evidence type="ECO:0000313" key="3">
    <source>
        <dbReference type="Proteomes" id="UP000183257"/>
    </source>
</evidence>
<dbReference type="AlphaFoldDB" id="A0A1K1MLN5"/>
<gene>
    <name evidence="2" type="ORF">SAMN05660313_00705</name>
</gene>
<dbReference type="EMBL" id="FPIY01000001">
    <property type="protein sequence ID" value="SFW24003.1"/>
    <property type="molecule type" value="Genomic_DNA"/>
</dbReference>
<dbReference type="RefSeq" id="WP_072302366.1">
    <property type="nucleotide sequence ID" value="NZ_FPIY01000001.1"/>
</dbReference>
<evidence type="ECO:0000313" key="2">
    <source>
        <dbReference type="EMBL" id="SFW24003.1"/>
    </source>
</evidence>
<sequence>MIYVLITGITLICALILGIRKNYASVSPKKYILAVCGSAVITSIVAGLIIGTAYSHGLDFTWWMFSILSFLIVVLPALVLMGILRFRMLLLRKYKS</sequence>